<dbReference type="PANTHER" id="PTHR35567:SF3">
    <property type="entry name" value="MALATE DEHYDROGENASE"/>
    <property type="match status" value="1"/>
</dbReference>
<evidence type="ECO:0000256" key="1">
    <source>
        <dbReference type="SAM" id="SignalP"/>
    </source>
</evidence>
<reference evidence="2" key="2">
    <citation type="submission" date="2023-05" db="EMBL/GenBank/DDBJ databases">
        <authorList>
            <consortium name="Lawrence Berkeley National Laboratory"/>
            <person name="Steindorff A."/>
            <person name="Hensen N."/>
            <person name="Bonometti L."/>
            <person name="Westerberg I."/>
            <person name="Brannstrom I.O."/>
            <person name="Guillou S."/>
            <person name="Cros-Aarteil S."/>
            <person name="Calhoun S."/>
            <person name="Haridas S."/>
            <person name="Kuo A."/>
            <person name="Mondo S."/>
            <person name="Pangilinan J."/>
            <person name="Riley R."/>
            <person name="Labutti K."/>
            <person name="Andreopoulos B."/>
            <person name="Lipzen A."/>
            <person name="Chen C."/>
            <person name="Yanf M."/>
            <person name="Daum C."/>
            <person name="Ng V."/>
            <person name="Clum A."/>
            <person name="Ohm R."/>
            <person name="Martin F."/>
            <person name="Silar P."/>
            <person name="Natvig D."/>
            <person name="Lalanne C."/>
            <person name="Gautier V."/>
            <person name="Ament-Velasquez S.L."/>
            <person name="Kruys A."/>
            <person name="Hutchinson M.I."/>
            <person name="Powell A.J."/>
            <person name="Barry K."/>
            <person name="Miller A.N."/>
            <person name="Grigoriev I.V."/>
            <person name="Debuchy R."/>
            <person name="Gladieux P."/>
            <person name="Thoren M.H."/>
            <person name="Johannesson H."/>
        </authorList>
    </citation>
    <scope>NUCLEOTIDE SEQUENCE</scope>
    <source>
        <strain evidence="2">CBS 123565</strain>
    </source>
</reference>
<proteinExistence type="predicted"/>
<dbReference type="Pfam" id="PF11937">
    <property type="entry name" value="DUF3455"/>
    <property type="match status" value="1"/>
</dbReference>
<keyword evidence="1" id="KW-0732">Signal</keyword>
<gene>
    <name evidence="2" type="ORF">BT67DRAFT_369554</name>
</gene>
<feature type="signal peptide" evidence="1">
    <location>
        <begin position="1"/>
        <end position="18"/>
    </location>
</feature>
<protein>
    <recommendedName>
        <fullName evidence="4">Malate dehydrogenase</fullName>
    </recommendedName>
</protein>
<comment type="caution">
    <text evidence="2">The sequence shown here is derived from an EMBL/GenBank/DDBJ whole genome shotgun (WGS) entry which is preliminary data.</text>
</comment>
<dbReference type="AlphaFoldDB" id="A0AAN6UU49"/>
<dbReference type="EMBL" id="MU853401">
    <property type="protein sequence ID" value="KAK4138964.1"/>
    <property type="molecule type" value="Genomic_DNA"/>
</dbReference>
<dbReference type="InterPro" id="IPR021851">
    <property type="entry name" value="DUF3455"/>
</dbReference>
<dbReference type="PANTHER" id="PTHR35567">
    <property type="entry name" value="MALATE DEHYDROGENASE (AFU_ORTHOLOGUE AFUA_2G13800)"/>
    <property type="match status" value="1"/>
</dbReference>
<sequence>MVSARAFLLAAVATAVSAVPCSHSKALSLPQVGRGVTELALPPANLVLKKIAIGHGVQNYSCSDTTAEAKADGALAILYDVTHLHPGTGRTAFSQGVWDTLPSRLLWKTPLPLNQLAGSEYGVDPKKPFPDQPESIKLKGFPAIKFLGQHYFDAHGTPMFDLKAAGLKASVVKTGEVEAPAAADKGILGTGAAAWLHLDESNMGLSNGLSLVYRVITAGGVSQACSVVGAGQQSVPYATYYWFYG</sequence>
<accession>A0AAN6UU49</accession>
<reference evidence="2" key="1">
    <citation type="journal article" date="2023" name="Mol. Phylogenet. Evol.">
        <title>Genome-scale phylogeny and comparative genomics of the fungal order Sordariales.</title>
        <authorList>
            <person name="Hensen N."/>
            <person name="Bonometti L."/>
            <person name="Westerberg I."/>
            <person name="Brannstrom I.O."/>
            <person name="Guillou S."/>
            <person name="Cros-Aarteil S."/>
            <person name="Calhoun S."/>
            <person name="Haridas S."/>
            <person name="Kuo A."/>
            <person name="Mondo S."/>
            <person name="Pangilinan J."/>
            <person name="Riley R."/>
            <person name="LaButti K."/>
            <person name="Andreopoulos B."/>
            <person name="Lipzen A."/>
            <person name="Chen C."/>
            <person name="Yan M."/>
            <person name="Daum C."/>
            <person name="Ng V."/>
            <person name="Clum A."/>
            <person name="Steindorff A."/>
            <person name="Ohm R.A."/>
            <person name="Martin F."/>
            <person name="Silar P."/>
            <person name="Natvig D.O."/>
            <person name="Lalanne C."/>
            <person name="Gautier V."/>
            <person name="Ament-Velasquez S.L."/>
            <person name="Kruys A."/>
            <person name="Hutchinson M.I."/>
            <person name="Powell A.J."/>
            <person name="Barry K."/>
            <person name="Miller A.N."/>
            <person name="Grigoriev I.V."/>
            <person name="Debuchy R."/>
            <person name="Gladieux P."/>
            <person name="Hiltunen Thoren M."/>
            <person name="Johannesson H."/>
        </authorList>
    </citation>
    <scope>NUCLEOTIDE SEQUENCE</scope>
    <source>
        <strain evidence="2">CBS 123565</strain>
    </source>
</reference>
<feature type="chain" id="PRO_5042855738" description="Malate dehydrogenase" evidence="1">
    <location>
        <begin position="19"/>
        <end position="245"/>
    </location>
</feature>
<dbReference type="Proteomes" id="UP001304895">
    <property type="component" value="Unassembled WGS sequence"/>
</dbReference>
<evidence type="ECO:0000313" key="2">
    <source>
        <dbReference type="EMBL" id="KAK4138964.1"/>
    </source>
</evidence>
<evidence type="ECO:0000313" key="3">
    <source>
        <dbReference type="Proteomes" id="UP001304895"/>
    </source>
</evidence>
<evidence type="ECO:0008006" key="4">
    <source>
        <dbReference type="Google" id="ProtNLM"/>
    </source>
</evidence>
<name>A0AAN6UU49_9PEZI</name>
<organism evidence="2 3">
    <name type="scientific">Trichocladium antarcticum</name>
    <dbReference type="NCBI Taxonomy" id="1450529"/>
    <lineage>
        <taxon>Eukaryota</taxon>
        <taxon>Fungi</taxon>
        <taxon>Dikarya</taxon>
        <taxon>Ascomycota</taxon>
        <taxon>Pezizomycotina</taxon>
        <taxon>Sordariomycetes</taxon>
        <taxon>Sordariomycetidae</taxon>
        <taxon>Sordariales</taxon>
        <taxon>Chaetomiaceae</taxon>
        <taxon>Trichocladium</taxon>
    </lineage>
</organism>
<keyword evidence="3" id="KW-1185">Reference proteome</keyword>